<dbReference type="Gene3D" id="3.40.309.10">
    <property type="entry name" value="Aldehyde Dehydrogenase, Chain A, domain 2"/>
    <property type="match status" value="1"/>
</dbReference>
<dbReference type="GO" id="GO:0004029">
    <property type="term" value="F:aldehyde dehydrogenase (NAD+) activity"/>
    <property type="evidence" value="ECO:0007669"/>
    <property type="project" value="UniProtKB-EC"/>
</dbReference>
<proteinExistence type="inferred from homology"/>
<dbReference type="InterPro" id="IPR015590">
    <property type="entry name" value="Aldehyde_DH_dom"/>
</dbReference>
<comment type="similarity">
    <text evidence="1 6">Belongs to the aldehyde dehydrogenase family.</text>
</comment>
<dbReference type="PANTHER" id="PTHR11699">
    <property type="entry name" value="ALDEHYDE DEHYDROGENASE-RELATED"/>
    <property type="match status" value="1"/>
</dbReference>
<dbReference type="RefSeq" id="XP_040634404.1">
    <property type="nucleotide sequence ID" value="XM_040786731.1"/>
</dbReference>
<dbReference type="STRING" id="1388766.A0A017S250"/>
<evidence type="ECO:0000256" key="5">
    <source>
        <dbReference type="PROSITE-ProRule" id="PRU10007"/>
    </source>
</evidence>
<evidence type="ECO:0000256" key="1">
    <source>
        <dbReference type="ARBA" id="ARBA00009986"/>
    </source>
</evidence>
<dbReference type="Pfam" id="PF00171">
    <property type="entry name" value="Aldedh"/>
    <property type="match status" value="1"/>
</dbReference>
<dbReference type="EMBL" id="KK088454">
    <property type="protein sequence ID" value="EYE90714.1"/>
    <property type="molecule type" value="Genomic_DNA"/>
</dbReference>
<dbReference type="AlphaFoldDB" id="A0A017S250"/>
<dbReference type="InterPro" id="IPR016160">
    <property type="entry name" value="Ald_DH_CS_CYS"/>
</dbReference>
<keyword evidence="9" id="KW-1185">Reference proteome</keyword>
<dbReference type="EC" id="1.2.1.3" evidence="3"/>
<dbReference type="Proteomes" id="UP000019804">
    <property type="component" value="Unassembled WGS sequence"/>
</dbReference>
<dbReference type="Gene3D" id="3.40.605.10">
    <property type="entry name" value="Aldehyde Dehydrogenase, Chain A, domain 1"/>
    <property type="match status" value="1"/>
</dbReference>
<evidence type="ECO:0000256" key="6">
    <source>
        <dbReference type="RuleBase" id="RU003345"/>
    </source>
</evidence>
<reference evidence="9" key="1">
    <citation type="journal article" date="2014" name="Nat. Commun.">
        <title>Genomic adaptations of the halophilic Dead Sea filamentous fungus Eurotium rubrum.</title>
        <authorList>
            <person name="Kis-Papo T."/>
            <person name="Weig A.R."/>
            <person name="Riley R."/>
            <person name="Persoh D."/>
            <person name="Salamov A."/>
            <person name="Sun H."/>
            <person name="Lipzen A."/>
            <person name="Wasser S.P."/>
            <person name="Rambold G."/>
            <person name="Grigoriev I.V."/>
            <person name="Nevo E."/>
        </authorList>
    </citation>
    <scope>NUCLEOTIDE SEQUENCE [LARGE SCALE GENOMIC DNA]</scope>
    <source>
        <strain evidence="9">CBS 135680</strain>
    </source>
</reference>
<dbReference type="PROSITE" id="PS00687">
    <property type="entry name" value="ALDEHYDE_DEHYDR_GLU"/>
    <property type="match status" value="1"/>
</dbReference>
<dbReference type="OrthoDB" id="310895at2759"/>
<evidence type="ECO:0000256" key="2">
    <source>
        <dbReference type="ARBA" id="ARBA00023002"/>
    </source>
</evidence>
<name>A0A017S250_ASPRC</name>
<dbReference type="HOGENOM" id="CLU_005391_0_0_1"/>
<protein>
    <recommendedName>
        <fullName evidence="3">aldehyde dehydrogenase (NAD(+))</fullName>
        <ecNumber evidence="3">1.2.1.3</ecNumber>
    </recommendedName>
</protein>
<evidence type="ECO:0000313" key="9">
    <source>
        <dbReference type="Proteomes" id="UP000019804"/>
    </source>
</evidence>
<feature type="active site" evidence="5">
    <location>
        <position position="234"/>
    </location>
</feature>
<dbReference type="SUPFAM" id="SSF53720">
    <property type="entry name" value="ALDH-like"/>
    <property type="match status" value="1"/>
</dbReference>
<feature type="domain" description="Aldehyde dehydrogenase" evidence="7">
    <location>
        <begin position="25"/>
        <end position="450"/>
    </location>
</feature>
<dbReference type="InterPro" id="IPR016162">
    <property type="entry name" value="Ald_DH_N"/>
</dbReference>
<evidence type="ECO:0000256" key="4">
    <source>
        <dbReference type="ARBA" id="ARBA00049194"/>
    </source>
</evidence>
<sequence length="452" mass="48881">MALTTASFSNIIDGQKCDNGVIHQSQDPRSKTLLWPVCSATTQDLDKAVETAQAAFLSWSATPWECRQDVLRALAAALREDKHYFSVVVSKETGKTVLACPMKASQTIPDSVVHEEQGIKIIATYKPLGIVGAIYPWNLPLILAVAKIAASLVTRNCIIVKPSPFTPYSILKFAELAISIVPKGVLQALHGGADLWPLMTTHPEIQKLSFTGSTAAGKKVMAAGSQTLKQITLELGGNDAAIVCSDANIDAVAPQVAAGCLSNTGQMCVATKRVYFHDRLIEEVNLLAGSTDREMPSVYGPMQNNMQYSIVQDIIEYCRIRGFNFSLGGKPLARQDSLFIPPAIIENPSDDSRIVQEEQFGPIIPLLLWESEDEVIRRVNSIDSGLGASVFSSYLSRADGIGRQLEVGSVWLNSFSMPHPAGYFSGHKQSGVGGEWGKQGLFAYCAAQTIHV</sequence>
<accession>A0A017S250</accession>
<keyword evidence="2 6" id="KW-0560">Oxidoreductase</keyword>
<organism evidence="8 9">
    <name type="scientific">Aspergillus ruber (strain CBS 135680)</name>
    <dbReference type="NCBI Taxonomy" id="1388766"/>
    <lineage>
        <taxon>Eukaryota</taxon>
        <taxon>Fungi</taxon>
        <taxon>Dikarya</taxon>
        <taxon>Ascomycota</taxon>
        <taxon>Pezizomycotina</taxon>
        <taxon>Eurotiomycetes</taxon>
        <taxon>Eurotiomycetidae</taxon>
        <taxon>Eurotiales</taxon>
        <taxon>Aspergillaceae</taxon>
        <taxon>Aspergillus</taxon>
        <taxon>Aspergillus subgen. Aspergillus</taxon>
    </lineage>
</organism>
<dbReference type="PROSITE" id="PS00070">
    <property type="entry name" value="ALDEHYDE_DEHYDR_CYS"/>
    <property type="match status" value="1"/>
</dbReference>
<evidence type="ECO:0000259" key="7">
    <source>
        <dbReference type="Pfam" id="PF00171"/>
    </source>
</evidence>
<evidence type="ECO:0000256" key="3">
    <source>
        <dbReference type="ARBA" id="ARBA00024226"/>
    </source>
</evidence>
<dbReference type="InterPro" id="IPR029510">
    <property type="entry name" value="Ald_DH_CS_GLU"/>
</dbReference>
<dbReference type="InterPro" id="IPR016163">
    <property type="entry name" value="Ald_DH_C"/>
</dbReference>
<comment type="catalytic activity">
    <reaction evidence="4">
        <text>an aldehyde + NAD(+) + H2O = a carboxylate + NADH + 2 H(+)</text>
        <dbReference type="Rhea" id="RHEA:16185"/>
        <dbReference type="ChEBI" id="CHEBI:15377"/>
        <dbReference type="ChEBI" id="CHEBI:15378"/>
        <dbReference type="ChEBI" id="CHEBI:17478"/>
        <dbReference type="ChEBI" id="CHEBI:29067"/>
        <dbReference type="ChEBI" id="CHEBI:57540"/>
        <dbReference type="ChEBI" id="CHEBI:57945"/>
        <dbReference type="EC" id="1.2.1.3"/>
    </reaction>
</comment>
<gene>
    <name evidence="8" type="ORF">EURHEDRAFT_518931</name>
</gene>
<dbReference type="GeneID" id="63701855"/>
<evidence type="ECO:0000313" key="8">
    <source>
        <dbReference type="EMBL" id="EYE90714.1"/>
    </source>
</evidence>
<dbReference type="InterPro" id="IPR016161">
    <property type="entry name" value="Ald_DH/histidinol_DH"/>
</dbReference>